<dbReference type="PANTHER" id="PTHR22683">
    <property type="entry name" value="SPORULATION PROTEIN RELATED"/>
    <property type="match status" value="1"/>
</dbReference>
<dbReference type="Proteomes" id="UP000466906">
    <property type="component" value="Chromosome"/>
</dbReference>
<keyword evidence="7" id="KW-1185">Reference proteome</keyword>
<accession>A0A6N4UXC8</accession>
<reference evidence="6 7" key="1">
    <citation type="journal article" date="2019" name="Emerg. Microbes Infect.">
        <title>Comprehensive subspecies identification of 175 nontuberculous mycobacteria species based on 7547 genomic profiles.</title>
        <authorList>
            <person name="Matsumoto Y."/>
            <person name="Kinjo T."/>
            <person name="Motooka D."/>
            <person name="Nabeya D."/>
            <person name="Jung N."/>
            <person name="Uechi K."/>
            <person name="Horii T."/>
            <person name="Iida T."/>
            <person name="Fujita J."/>
            <person name="Nakamura S."/>
        </authorList>
    </citation>
    <scope>NUCLEOTIDE SEQUENCE [LARGE SCALE GENOMIC DNA]</scope>
    <source>
        <strain evidence="6 7">JCM 12272</strain>
    </source>
</reference>
<dbReference type="PROSITE" id="PS50901">
    <property type="entry name" value="FTSK"/>
    <property type="match status" value="2"/>
</dbReference>
<dbReference type="NCBIfam" id="TIGR03925">
    <property type="entry name" value="T7SS_EccC_b"/>
    <property type="match status" value="1"/>
</dbReference>
<evidence type="ECO:0000313" key="6">
    <source>
        <dbReference type="EMBL" id="BBX28337.1"/>
    </source>
</evidence>
<evidence type="ECO:0000313" key="7">
    <source>
        <dbReference type="Proteomes" id="UP000466906"/>
    </source>
</evidence>
<feature type="binding site" evidence="4">
    <location>
        <begin position="85"/>
        <end position="92"/>
    </location>
    <ligand>
        <name>ATP</name>
        <dbReference type="ChEBI" id="CHEBI:30616"/>
    </ligand>
</feature>
<dbReference type="PANTHER" id="PTHR22683:SF1">
    <property type="entry name" value="TYPE VII SECRETION SYSTEM PROTEIN ESSC"/>
    <property type="match status" value="1"/>
</dbReference>
<keyword evidence="2 4" id="KW-0547">Nucleotide-binding</keyword>
<dbReference type="GO" id="GO:0003677">
    <property type="term" value="F:DNA binding"/>
    <property type="evidence" value="ECO:0007669"/>
    <property type="project" value="InterPro"/>
</dbReference>
<dbReference type="GO" id="GO:0005524">
    <property type="term" value="F:ATP binding"/>
    <property type="evidence" value="ECO:0007669"/>
    <property type="project" value="UniProtKB-UniRule"/>
</dbReference>
<feature type="binding site" evidence="4">
    <location>
        <begin position="377"/>
        <end position="384"/>
    </location>
    <ligand>
        <name>ATP</name>
        <dbReference type="ChEBI" id="CHEBI:30616"/>
    </ligand>
</feature>
<name>A0A6N4UXC8_9MYCO</name>
<proteinExistence type="predicted"/>
<organism evidence="6 7">
    <name type="scientific">Mycolicibacterium alvei</name>
    <dbReference type="NCBI Taxonomy" id="67081"/>
    <lineage>
        <taxon>Bacteria</taxon>
        <taxon>Bacillati</taxon>
        <taxon>Actinomycetota</taxon>
        <taxon>Actinomycetes</taxon>
        <taxon>Mycobacteriales</taxon>
        <taxon>Mycobacteriaceae</taxon>
        <taxon>Mycolicibacterium</taxon>
    </lineage>
</organism>
<dbReference type="SMART" id="SM00382">
    <property type="entry name" value="AAA"/>
    <property type="match status" value="2"/>
</dbReference>
<dbReference type="EMBL" id="AP022565">
    <property type="protein sequence ID" value="BBX28337.1"/>
    <property type="molecule type" value="Genomic_DNA"/>
</dbReference>
<dbReference type="InterPro" id="IPR027417">
    <property type="entry name" value="P-loop_NTPase"/>
</dbReference>
<feature type="domain" description="FtsK" evidence="5">
    <location>
        <begin position="66"/>
        <end position="260"/>
    </location>
</feature>
<dbReference type="InterPro" id="IPR003593">
    <property type="entry name" value="AAA+_ATPase"/>
</dbReference>
<protein>
    <submittedName>
        <fullName evidence="6">ESX-1 secretion system protein EccCb1</fullName>
    </submittedName>
</protein>
<dbReference type="KEGG" id="malv:MALV_34620"/>
<dbReference type="Gene3D" id="3.40.50.300">
    <property type="entry name" value="P-loop containing nucleotide triphosphate hydrolases"/>
    <property type="match status" value="2"/>
</dbReference>
<gene>
    <name evidence="6" type="primary">eccCb1_1</name>
    <name evidence="6" type="ORF">MALV_34620</name>
</gene>
<dbReference type="InterPro" id="IPR002543">
    <property type="entry name" value="FtsK_dom"/>
</dbReference>
<dbReference type="Pfam" id="PF01580">
    <property type="entry name" value="FtsK_SpoIIIE"/>
    <property type="match status" value="2"/>
</dbReference>
<dbReference type="RefSeq" id="WP_163665951.1">
    <property type="nucleotide sequence ID" value="NZ_AP022565.1"/>
</dbReference>
<dbReference type="SUPFAM" id="SSF52540">
    <property type="entry name" value="P-loop containing nucleoside triphosphate hydrolases"/>
    <property type="match status" value="2"/>
</dbReference>
<sequence>MSTDAEPRVLREVVLGQLGTGESRAYKMWLPPLTDPTPVNELVERDHQRAPLRFALGIMDEPRRHRQDIWGVDVSAAGGNIAIGGAPQTGKSTFLQTLMLSAAATHTPRQVQFYCIDLGGGGLMYMEELPHVGGVATRAEPDRVNRVVAEVKAVLRAREQVFKQYRVGSISSYREMREDPNNPAAQDPFGDVFLVIDGWPAFVAEFPDLEPAVQDLAGQGLAYGVHVIISTPRWTELKSRVRDYLGTKIEFRLGDVNETQIDRITRDIPANRPGRAVSLEKHHLMMGVPRLDGVHSAANIVDAISAGVQEVASRYTDQAPQVRVLPEKIYLHQLDPNPPGPDSDYRTRWQVPLGVRESDLAVAYNQMNMTPHLLIFGAPKSGKTTIAQAVSKAICARNSPDQVRFMLADYRSGLLDAVPDTHLLAAGAINRNSASLEESIKALASNLKKRLPPPDLTTAQLRARSWWSGPDIVLLVDDWHMIVAAAGMMSPMAPLGPLLPAAADIGLHVIVTCQMSLAHRATMDKFVGAAYGAGSPTLFLSGEKNDFPSREIIVKKRPPGQAFMVSPEGKEVIQAAYVDPPEE</sequence>
<dbReference type="InterPro" id="IPR023837">
    <property type="entry name" value="EccCb-like_Actinobacteria"/>
</dbReference>
<keyword evidence="3 4" id="KW-0067">ATP-binding</keyword>
<keyword evidence="1" id="KW-0677">Repeat</keyword>
<evidence type="ECO:0000256" key="4">
    <source>
        <dbReference type="PROSITE-ProRule" id="PRU00289"/>
    </source>
</evidence>
<evidence type="ECO:0000259" key="5">
    <source>
        <dbReference type="PROSITE" id="PS50901"/>
    </source>
</evidence>
<feature type="domain" description="FtsK" evidence="5">
    <location>
        <begin position="350"/>
        <end position="546"/>
    </location>
</feature>
<evidence type="ECO:0000256" key="2">
    <source>
        <dbReference type="ARBA" id="ARBA00022741"/>
    </source>
</evidence>
<evidence type="ECO:0000256" key="1">
    <source>
        <dbReference type="ARBA" id="ARBA00022737"/>
    </source>
</evidence>
<dbReference type="InterPro" id="IPR050206">
    <property type="entry name" value="FtsK/SpoIIIE/SftA"/>
</dbReference>
<dbReference type="AlphaFoldDB" id="A0A6N4UXC8"/>
<evidence type="ECO:0000256" key="3">
    <source>
        <dbReference type="ARBA" id="ARBA00022840"/>
    </source>
</evidence>